<dbReference type="GO" id="GO:0004518">
    <property type="term" value="F:nuclease activity"/>
    <property type="evidence" value="ECO:0007669"/>
    <property type="project" value="UniProtKB-KW"/>
</dbReference>
<dbReference type="InterPro" id="IPR001322">
    <property type="entry name" value="Lamin_tail_dom"/>
</dbReference>
<dbReference type="PROSITE" id="PS51841">
    <property type="entry name" value="LTD"/>
    <property type="match status" value="1"/>
</dbReference>
<dbReference type="SUPFAM" id="SSF54060">
    <property type="entry name" value="His-Me finger endonucleases"/>
    <property type="match status" value="1"/>
</dbReference>
<evidence type="ECO:0000256" key="2">
    <source>
        <dbReference type="ARBA" id="ARBA00022801"/>
    </source>
</evidence>
<dbReference type="EMBL" id="UINC01023995">
    <property type="protein sequence ID" value="SVA96792.1"/>
    <property type="molecule type" value="Genomic_DNA"/>
</dbReference>
<accession>A0A382A6R4</accession>
<feature type="domain" description="LTD" evidence="3">
    <location>
        <begin position="213"/>
        <end position="338"/>
    </location>
</feature>
<dbReference type="PANTHER" id="PTHR33607">
    <property type="entry name" value="ENDONUCLEASE-1"/>
    <property type="match status" value="1"/>
</dbReference>
<dbReference type="InterPro" id="IPR007346">
    <property type="entry name" value="Endonuclease-I"/>
</dbReference>
<dbReference type="InterPro" id="IPR026444">
    <property type="entry name" value="Secre_tail"/>
</dbReference>
<proteinExistence type="predicted"/>
<dbReference type="PANTHER" id="PTHR33607:SF2">
    <property type="entry name" value="ENDONUCLEASE-1"/>
    <property type="match status" value="1"/>
</dbReference>
<dbReference type="Pfam" id="PF00932">
    <property type="entry name" value="LTD"/>
    <property type="match status" value="1"/>
</dbReference>
<organism evidence="4">
    <name type="scientific">marine metagenome</name>
    <dbReference type="NCBI Taxonomy" id="408172"/>
    <lineage>
        <taxon>unclassified sequences</taxon>
        <taxon>metagenomes</taxon>
        <taxon>ecological metagenomes</taxon>
    </lineage>
</organism>
<reference evidence="4" key="1">
    <citation type="submission" date="2018-05" db="EMBL/GenBank/DDBJ databases">
        <authorList>
            <person name="Lanie J.A."/>
            <person name="Ng W.-L."/>
            <person name="Kazmierczak K.M."/>
            <person name="Andrzejewski T.M."/>
            <person name="Davidsen T.M."/>
            <person name="Wayne K.J."/>
            <person name="Tettelin H."/>
            <person name="Glass J.I."/>
            <person name="Rusch D."/>
            <person name="Podicherti R."/>
            <person name="Tsui H.-C.T."/>
            <person name="Winkler M.E."/>
        </authorList>
    </citation>
    <scope>NUCLEOTIDE SEQUENCE</scope>
</reference>
<dbReference type="SUPFAM" id="SSF74853">
    <property type="entry name" value="Lamin A/C globular tail domain"/>
    <property type="match status" value="1"/>
</dbReference>
<protein>
    <recommendedName>
        <fullName evidence="3">LTD domain-containing protein</fullName>
    </recommendedName>
</protein>
<name>A0A382A6R4_9ZZZZ</name>
<dbReference type="InterPro" id="IPR036415">
    <property type="entry name" value="Lamin_tail_dom_sf"/>
</dbReference>
<evidence type="ECO:0000256" key="1">
    <source>
        <dbReference type="ARBA" id="ARBA00022722"/>
    </source>
</evidence>
<dbReference type="InterPro" id="IPR044925">
    <property type="entry name" value="His-Me_finger_sf"/>
</dbReference>
<dbReference type="NCBIfam" id="TIGR04183">
    <property type="entry name" value="Por_Secre_tail"/>
    <property type="match status" value="1"/>
</dbReference>
<keyword evidence="2" id="KW-0378">Hydrolase</keyword>
<dbReference type="Pfam" id="PF04231">
    <property type="entry name" value="Endonuclease_1"/>
    <property type="match status" value="1"/>
</dbReference>
<sequence>MGYNTARDTLYGVIDLKENNELSCVYSGYTITLDITQDPSTNAYNQGINCEHTWPQSMGAGDEPQKSDMHYLFPCKSNVNSSRGNDPYGEIIDTETDVWYRNDYSQNTIPIEYIDEFAEKYNQSNGNDDSFEPREDHKGDAARAMFYFFAMYNSVADTNFWNAQKNIFLDWHYYDPVDTLETDRTWAIAGYQENMPNPFVLDSTLARRIWYYDSTGGTPETVANIVISEIMPNPSAVSDGNGEWFEVFNADSIIIDLNNWVIKDNDSDSPNYNTISVATSLNIEPGEYLVLGNNADSTTNGGLFVDYEYSGFYLGNFEDEIILLDSTQNIVDQVFYTTEFPFGNGISMYLSEITADNNDAPNWVASTNSFGDGDLGTPGRAWNDTTIMAIIDKGVILDQFILYPAYPNPFNPKTTIRFNIGVENLRATSLQIFDISGRMVETIILDNYDQGIHKVSWDGSHFPSSIYFVVLSVNNKKTVQKFTLLK</sequence>
<dbReference type="AlphaFoldDB" id="A0A382A6R4"/>
<evidence type="ECO:0000313" key="4">
    <source>
        <dbReference type="EMBL" id="SVA96792.1"/>
    </source>
</evidence>
<dbReference type="Gene3D" id="2.60.40.4070">
    <property type="match status" value="1"/>
</dbReference>
<gene>
    <name evidence="4" type="ORF">METZ01_LOCUS149646</name>
</gene>
<dbReference type="GO" id="GO:0016787">
    <property type="term" value="F:hydrolase activity"/>
    <property type="evidence" value="ECO:0007669"/>
    <property type="project" value="UniProtKB-KW"/>
</dbReference>
<evidence type="ECO:0000259" key="3">
    <source>
        <dbReference type="PROSITE" id="PS51841"/>
    </source>
</evidence>
<dbReference type="Pfam" id="PF18962">
    <property type="entry name" value="Por_Secre_tail"/>
    <property type="match status" value="1"/>
</dbReference>
<keyword evidence="1" id="KW-0540">Nuclease</keyword>